<sequence length="80" mass="9487">IKSTFFLLHYKLRTSLLSLLVVSDHAVLIWLLVNQRTDTLNLYMLKLVQIIIYIYGILFPERTKSCWYKFISCLHVQALN</sequence>
<feature type="non-terminal residue" evidence="2">
    <location>
        <position position="1"/>
    </location>
</feature>
<dbReference type="EMBL" id="GAIX01001254">
    <property type="protein sequence ID" value="JAA91306.1"/>
    <property type="molecule type" value="Transcribed_RNA"/>
</dbReference>
<dbReference type="AlphaFoldDB" id="S4PF80"/>
<evidence type="ECO:0000313" key="2">
    <source>
        <dbReference type="EMBL" id="JAA91306.1"/>
    </source>
</evidence>
<proteinExistence type="predicted"/>
<protein>
    <submittedName>
        <fullName evidence="2">Uncharacterized protein</fullName>
    </submittedName>
</protein>
<name>S4PF80_9NEOP</name>
<evidence type="ECO:0000256" key="1">
    <source>
        <dbReference type="SAM" id="Phobius"/>
    </source>
</evidence>
<accession>S4PF80</accession>
<feature type="transmembrane region" description="Helical" evidence="1">
    <location>
        <begin position="12"/>
        <end position="33"/>
    </location>
</feature>
<keyword evidence="1" id="KW-0472">Membrane</keyword>
<reference evidence="2" key="2">
    <citation type="submission" date="2013-05" db="EMBL/GenBank/DDBJ databases">
        <authorList>
            <person name="Carter J.-M."/>
            <person name="Baker S.C."/>
            <person name="Pink R."/>
            <person name="Carter D.R.F."/>
            <person name="Collins A."/>
            <person name="Tomlin J."/>
            <person name="Gibbs M."/>
            <person name="Breuker C.J."/>
        </authorList>
    </citation>
    <scope>NUCLEOTIDE SEQUENCE</scope>
    <source>
        <tissue evidence="2">Ovary</tissue>
    </source>
</reference>
<keyword evidence="1" id="KW-0812">Transmembrane</keyword>
<organism evidence="2">
    <name type="scientific">Pararge aegeria</name>
    <name type="common">speckled wood butterfly</name>
    <dbReference type="NCBI Taxonomy" id="116150"/>
    <lineage>
        <taxon>Eukaryota</taxon>
        <taxon>Metazoa</taxon>
        <taxon>Ecdysozoa</taxon>
        <taxon>Arthropoda</taxon>
        <taxon>Hexapoda</taxon>
        <taxon>Insecta</taxon>
        <taxon>Pterygota</taxon>
        <taxon>Neoptera</taxon>
        <taxon>Endopterygota</taxon>
        <taxon>Lepidoptera</taxon>
        <taxon>Glossata</taxon>
        <taxon>Ditrysia</taxon>
        <taxon>Papilionoidea</taxon>
        <taxon>Nymphalidae</taxon>
        <taxon>Satyrinae</taxon>
        <taxon>Satyrini</taxon>
        <taxon>Parargina</taxon>
        <taxon>Pararge</taxon>
    </lineage>
</organism>
<reference evidence="2" key="1">
    <citation type="journal article" date="2013" name="BMC Genomics">
        <title>Unscrambling butterfly oogenesis.</title>
        <authorList>
            <person name="Carter J.M."/>
            <person name="Baker S.C."/>
            <person name="Pink R."/>
            <person name="Carter D.R."/>
            <person name="Collins A."/>
            <person name="Tomlin J."/>
            <person name="Gibbs M."/>
            <person name="Breuker C.J."/>
        </authorList>
    </citation>
    <scope>NUCLEOTIDE SEQUENCE</scope>
    <source>
        <tissue evidence="2">Ovary</tissue>
    </source>
</reference>
<feature type="transmembrane region" description="Helical" evidence="1">
    <location>
        <begin position="39"/>
        <end position="59"/>
    </location>
</feature>
<keyword evidence="1" id="KW-1133">Transmembrane helix</keyword>